<protein>
    <recommendedName>
        <fullName evidence="4">PX domain-containing protein</fullName>
    </recommendedName>
</protein>
<proteinExistence type="predicted"/>
<dbReference type="OrthoDB" id="76516at2759"/>
<dbReference type="SMART" id="SM00312">
    <property type="entry name" value="PX"/>
    <property type="match status" value="1"/>
</dbReference>
<dbReference type="PROSITE" id="PS50195">
    <property type="entry name" value="PX"/>
    <property type="match status" value="1"/>
</dbReference>
<dbReference type="SUPFAM" id="SSF64268">
    <property type="entry name" value="PX domain"/>
    <property type="match status" value="1"/>
</dbReference>
<accession>R7TXK8</accession>
<reference evidence="6" key="3">
    <citation type="submission" date="2015-06" db="UniProtKB">
        <authorList>
            <consortium name="EnsemblMetazoa"/>
        </authorList>
    </citation>
    <scope>IDENTIFICATION</scope>
</reference>
<dbReference type="GO" id="GO:0005769">
    <property type="term" value="C:early endosome"/>
    <property type="evidence" value="ECO:0007669"/>
    <property type="project" value="TreeGrafter"/>
</dbReference>
<evidence type="ECO:0000256" key="1">
    <source>
        <dbReference type="ARBA" id="ARBA00004496"/>
    </source>
</evidence>
<dbReference type="InterPro" id="IPR036871">
    <property type="entry name" value="PX_dom_sf"/>
</dbReference>
<dbReference type="PANTHER" id="PTHR22999:SF23">
    <property type="entry name" value="SORTING NEXIN-16"/>
    <property type="match status" value="1"/>
</dbReference>
<dbReference type="OMA" id="FCRLNDK"/>
<sequence length="172" mass="20035">MNLSELIEVGVLGYEVMEPRAKFTVFRLCVNKAPGESWYLFRRYTDFVHLNEQLQQLFPSFRLALPPKKWFGDNFDRNFLNDRLSGLQAFIDAVVGHRDACNSLPVQEFLCVDDPPGPHDSLEESRALCDALEEQLYFMKQEIQAKDAKVELLQDEVHIYRQEVAQLRKALR</sequence>
<keyword evidence="7" id="KW-1185">Reference proteome</keyword>
<dbReference type="GO" id="GO:0005770">
    <property type="term" value="C:late endosome"/>
    <property type="evidence" value="ECO:0007669"/>
    <property type="project" value="TreeGrafter"/>
</dbReference>
<dbReference type="AlphaFoldDB" id="R7TXK8"/>
<evidence type="ECO:0000313" key="7">
    <source>
        <dbReference type="Proteomes" id="UP000014760"/>
    </source>
</evidence>
<reference evidence="7" key="1">
    <citation type="submission" date="2012-12" db="EMBL/GenBank/DDBJ databases">
        <authorList>
            <person name="Hellsten U."/>
            <person name="Grimwood J."/>
            <person name="Chapman J.A."/>
            <person name="Shapiro H."/>
            <person name="Aerts A."/>
            <person name="Otillar R.P."/>
            <person name="Terry A.Y."/>
            <person name="Boore J.L."/>
            <person name="Simakov O."/>
            <person name="Marletaz F."/>
            <person name="Cho S.-J."/>
            <person name="Edsinger-Gonzales E."/>
            <person name="Havlak P."/>
            <person name="Kuo D.-H."/>
            <person name="Larsson T."/>
            <person name="Lv J."/>
            <person name="Arendt D."/>
            <person name="Savage R."/>
            <person name="Osoegawa K."/>
            <person name="de Jong P."/>
            <person name="Lindberg D.R."/>
            <person name="Seaver E.C."/>
            <person name="Weisblat D.A."/>
            <person name="Putnam N.H."/>
            <person name="Grigoriev I.V."/>
            <person name="Rokhsar D.S."/>
        </authorList>
    </citation>
    <scope>NUCLEOTIDE SEQUENCE</scope>
    <source>
        <strain evidence="7">I ESC-2004</strain>
    </source>
</reference>
<dbReference type="GO" id="GO:0045022">
    <property type="term" value="P:early endosome to late endosome transport"/>
    <property type="evidence" value="ECO:0007669"/>
    <property type="project" value="TreeGrafter"/>
</dbReference>
<comment type="subcellular location">
    <subcellularLocation>
        <location evidence="1">Cytoplasm</location>
    </subcellularLocation>
</comment>
<reference evidence="5 7" key="2">
    <citation type="journal article" date="2013" name="Nature">
        <title>Insights into bilaterian evolution from three spiralian genomes.</title>
        <authorList>
            <person name="Simakov O."/>
            <person name="Marletaz F."/>
            <person name="Cho S.J."/>
            <person name="Edsinger-Gonzales E."/>
            <person name="Havlak P."/>
            <person name="Hellsten U."/>
            <person name="Kuo D.H."/>
            <person name="Larsson T."/>
            <person name="Lv J."/>
            <person name="Arendt D."/>
            <person name="Savage R."/>
            <person name="Osoegawa K."/>
            <person name="de Jong P."/>
            <person name="Grimwood J."/>
            <person name="Chapman J.A."/>
            <person name="Shapiro H."/>
            <person name="Aerts A."/>
            <person name="Otillar R.P."/>
            <person name="Terry A.Y."/>
            <person name="Boore J.L."/>
            <person name="Grigoriev I.V."/>
            <person name="Lindberg D.R."/>
            <person name="Seaver E.C."/>
            <person name="Weisblat D.A."/>
            <person name="Putnam N.H."/>
            <person name="Rokhsar D.S."/>
        </authorList>
    </citation>
    <scope>NUCLEOTIDE SEQUENCE</scope>
    <source>
        <strain evidence="5 7">I ESC-2004</strain>
    </source>
</reference>
<dbReference type="GO" id="GO:0006622">
    <property type="term" value="P:protein targeting to lysosome"/>
    <property type="evidence" value="ECO:0007669"/>
    <property type="project" value="TreeGrafter"/>
</dbReference>
<organism evidence="5">
    <name type="scientific">Capitella teleta</name>
    <name type="common">Polychaete worm</name>
    <dbReference type="NCBI Taxonomy" id="283909"/>
    <lineage>
        <taxon>Eukaryota</taxon>
        <taxon>Metazoa</taxon>
        <taxon>Spiralia</taxon>
        <taxon>Lophotrochozoa</taxon>
        <taxon>Annelida</taxon>
        <taxon>Polychaeta</taxon>
        <taxon>Sedentaria</taxon>
        <taxon>Scolecida</taxon>
        <taxon>Capitellidae</taxon>
        <taxon>Capitella</taxon>
    </lineage>
</organism>
<gene>
    <name evidence="5" type="ORF">CAPTEDRAFT_91347</name>
</gene>
<dbReference type="EMBL" id="AMQN01010365">
    <property type="status" value="NOT_ANNOTATED_CDS"/>
    <property type="molecule type" value="Genomic_DNA"/>
</dbReference>
<evidence type="ECO:0000313" key="5">
    <source>
        <dbReference type="EMBL" id="ELT98668.1"/>
    </source>
</evidence>
<feature type="coiled-coil region" evidence="3">
    <location>
        <begin position="122"/>
        <end position="170"/>
    </location>
</feature>
<keyword evidence="3" id="KW-0175">Coiled coil</keyword>
<keyword evidence="2" id="KW-0963">Cytoplasm</keyword>
<evidence type="ECO:0000256" key="2">
    <source>
        <dbReference type="ARBA" id="ARBA00022490"/>
    </source>
</evidence>
<evidence type="ECO:0000256" key="3">
    <source>
        <dbReference type="SAM" id="Coils"/>
    </source>
</evidence>
<evidence type="ECO:0000259" key="4">
    <source>
        <dbReference type="PROSITE" id="PS50195"/>
    </source>
</evidence>
<dbReference type="GO" id="GO:0008333">
    <property type="term" value="P:endosome to lysosome transport"/>
    <property type="evidence" value="ECO:0007669"/>
    <property type="project" value="TreeGrafter"/>
</dbReference>
<dbReference type="HOGENOM" id="CLU_069154_1_0_1"/>
<evidence type="ECO:0000313" key="6">
    <source>
        <dbReference type="EnsemblMetazoa" id="CapteP91347"/>
    </source>
</evidence>
<dbReference type="Pfam" id="PF00787">
    <property type="entry name" value="PX"/>
    <property type="match status" value="1"/>
</dbReference>
<dbReference type="Proteomes" id="UP000014760">
    <property type="component" value="Unassembled WGS sequence"/>
</dbReference>
<dbReference type="EnsemblMetazoa" id="CapteT91347">
    <property type="protein sequence ID" value="CapteP91347"/>
    <property type="gene ID" value="CapteG91347"/>
</dbReference>
<dbReference type="EMBL" id="KB307653">
    <property type="protein sequence ID" value="ELT98668.1"/>
    <property type="molecule type" value="Genomic_DNA"/>
</dbReference>
<dbReference type="PANTHER" id="PTHR22999">
    <property type="entry name" value="PX SERINE/THREONINE KINASE PXK"/>
    <property type="match status" value="1"/>
</dbReference>
<name>R7TXK8_CAPTE</name>
<dbReference type="STRING" id="283909.R7TXK8"/>
<dbReference type="InterPro" id="IPR001683">
    <property type="entry name" value="PX_dom"/>
</dbReference>
<dbReference type="InterPro" id="IPR051837">
    <property type="entry name" value="SortingNexin/PXDomain-PKLike"/>
</dbReference>
<dbReference type="Gene3D" id="3.30.1520.10">
    <property type="entry name" value="Phox-like domain"/>
    <property type="match status" value="1"/>
</dbReference>
<dbReference type="GO" id="GO:0035091">
    <property type="term" value="F:phosphatidylinositol binding"/>
    <property type="evidence" value="ECO:0007669"/>
    <property type="project" value="InterPro"/>
</dbReference>
<feature type="domain" description="PX" evidence="4">
    <location>
        <begin position="1"/>
        <end position="117"/>
    </location>
</feature>